<organism evidence="2 3">
    <name type="scientific">Daphnia magna</name>
    <dbReference type="NCBI Taxonomy" id="35525"/>
    <lineage>
        <taxon>Eukaryota</taxon>
        <taxon>Metazoa</taxon>
        <taxon>Ecdysozoa</taxon>
        <taxon>Arthropoda</taxon>
        <taxon>Crustacea</taxon>
        <taxon>Branchiopoda</taxon>
        <taxon>Diplostraca</taxon>
        <taxon>Cladocera</taxon>
        <taxon>Anomopoda</taxon>
        <taxon>Daphniidae</taxon>
        <taxon>Daphnia</taxon>
    </lineage>
</organism>
<protein>
    <submittedName>
        <fullName evidence="2">Uncharacterized protein</fullName>
    </submittedName>
</protein>
<comment type="caution">
    <text evidence="2">The sequence shown here is derived from an EMBL/GenBank/DDBJ whole genome shotgun (WGS) entry which is preliminary data.</text>
</comment>
<feature type="region of interest" description="Disordered" evidence="1">
    <location>
        <begin position="1"/>
        <end position="20"/>
    </location>
</feature>
<evidence type="ECO:0000313" key="2">
    <source>
        <dbReference type="EMBL" id="KAK4014860.1"/>
    </source>
</evidence>
<keyword evidence="3" id="KW-1185">Reference proteome</keyword>
<evidence type="ECO:0000256" key="1">
    <source>
        <dbReference type="SAM" id="MobiDB-lite"/>
    </source>
</evidence>
<sequence>MTSFATTSHDRSDENDFSGVQSYPLMANEGQSCLTPECAVARHVSFSLAYQEDLQDPLYLELHCSQTGPLVLEVQVPYWILLVFQGHHPYPELLQGHKVLDHF</sequence>
<dbReference type="EMBL" id="JAOYFB010000004">
    <property type="protein sequence ID" value="KAK4014860.1"/>
    <property type="molecule type" value="Genomic_DNA"/>
</dbReference>
<gene>
    <name evidence="2" type="ORF">OUZ56_027370</name>
</gene>
<dbReference type="Proteomes" id="UP001234178">
    <property type="component" value="Unassembled WGS sequence"/>
</dbReference>
<evidence type="ECO:0000313" key="3">
    <source>
        <dbReference type="Proteomes" id="UP001234178"/>
    </source>
</evidence>
<reference evidence="2 3" key="1">
    <citation type="journal article" date="2023" name="Nucleic Acids Res.">
        <title>The hologenome of Daphnia magna reveals possible DNA methylation and microbiome-mediated evolution of the host genome.</title>
        <authorList>
            <person name="Chaturvedi A."/>
            <person name="Li X."/>
            <person name="Dhandapani V."/>
            <person name="Marshall H."/>
            <person name="Kissane S."/>
            <person name="Cuenca-Cambronero M."/>
            <person name="Asole G."/>
            <person name="Calvet F."/>
            <person name="Ruiz-Romero M."/>
            <person name="Marangio P."/>
            <person name="Guigo R."/>
            <person name="Rago D."/>
            <person name="Mirbahai L."/>
            <person name="Eastwood N."/>
            <person name="Colbourne J.K."/>
            <person name="Zhou J."/>
            <person name="Mallon E."/>
            <person name="Orsini L."/>
        </authorList>
    </citation>
    <scope>NUCLEOTIDE SEQUENCE [LARGE SCALE GENOMIC DNA]</scope>
    <source>
        <strain evidence="2">LRV0_1</strain>
    </source>
</reference>
<accession>A0ABQ9ZQH7</accession>
<proteinExistence type="predicted"/>
<name>A0ABQ9ZQH7_9CRUS</name>